<dbReference type="Proteomes" id="UP000266327">
    <property type="component" value="Unassembled WGS sequence"/>
</dbReference>
<gene>
    <name evidence="3" type="ORF">D3878_09370</name>
</gene>
<dbReference type="PANTHER" id="PTHR38690:SF1">
    <property type="entry name" value="PROTEASE"/>
    <property type="match status" value="1"/>
</dbReference>
<feature type="domain" description="YhdP central" evidence="2">
    <location>
        <begin position="39"/>
        <end position="1382"/>
    </location>
</feature>
<evidence type="ECO:0000256" key="1">
    <source>
        <dbReference type="SAM" id="Phobius"/>
    </source>
</evidence>
<name>A0A3A3GHM6_9BURK</name>
<dbReference type="EMBL" id="QYUQ01000002">
    <property type="protein sequence ID" value="RJG01766.1"/>
    <property type="molecule type" value="Genomic_DNA"/>
</dbReference>
<accession>A0A3A3GHM6</accession>
<comment type="caution">
    <text evidence="3">The sequence shown here is derived from an EMBL/GenBank/DDBJ whole genome shotgun (WGS) entry which is preliminary data.</text>
</comment>
<dbReference type="RefSeq" id="WP_119785230.1">
    <property type="nucleotide sequence ID" value="NZ_QYUQ01000002.1"/>
</dbReference>
<keyword evidence="1" id="KW-0472">Membrane</keyword>
<dbReference type="InterPro" id="IPR011836">
    <property type="entry name" value="YhdP"/>
</dbReference>
<protein>
    <submittedName>
        <fullName evidence="3">TIGR02099 family protein</fullName>
    </submittedName>
</protein>
<evidence type="ECO:0000313" key="4">
    <source>
        <dbReference type="Proteomes" id="UP000266327"/>
    </source>
</evidence>
<proteinExistence type="predicted"/>
<dbReference type="Pfam" id="PF13116">
    <property type="entry name" value="YhdP"/>
    <property type="match status" value="1"/>
</dbReference>
<dbReference type="PANTHER" id="PTHR38690">
    <property type="entry name" value="PROTEASE-RELATED"/>
    <property type="match status" value="1"/>
</dbReference>
<evidence type="ECO:0000259" key="2">
    <source>
        <dbReference type="Pfam" id="PF13116"/>
    </source>
</evidence>
<keyword evidence="1" id="KW-0812">Transmembrane</keyword>
<keyword evidence="4" id="KW-1185">Reference proteome</keyword>
<dbReference type="OrthoDB" id="8521382at2"/>
<sequence>MPRDQYFPSPIRRHLGAFWATARHAWRYANIASHHILGGLFKLLVLAYFLFAALILVLRYAVLPNIDVYKPAIEQMASRALGRQVAAGSLQASWRGLRPHLSMTDVVVRDPAGQPALVLPRVSATLAWSSVLVADLRLQRLEIDQPDLAIRRDSDGLLHVGGILVDLNQEGDGKGMDWVLAQEEIVIRGGRLSWLDEKRGAPELALQGVDFVMRNHWRRHRFALRATPPPAYAQPLDVRADFQHPHFAKRISDVRRWTGDLYVDVRETDLTVWKAYVNYPVELTQGRGSVRAWLAFDQARVADFSADLSLANVHTRLRHDLQPLDLAQVDGRISVSEEIDPQRQDGTPTFGAHGHAIALANFSFRTREGLVFPSTTLSERYTPARNGQPEKFEVTAKLLDLHTVANFAEKLPLPAGQREMLADFLPRGQLKDFSVQWQGSYPALAAYRVKGHFAGLSMQPQAPRPARPKTATQPAQAALPAIPGFANLSGAVDASDKGGSFQVLSNGLELNLPGYFSEPVMAFEKLDMQASWTFQKDEQLLLEIDRMDFVQDGLVASLSGRHLMPLQARQGAPLGQIDLSGKIAELDLAKVGRYLPLQTPPETRAWLAGGLESGKAHNLALRIKGNLADFPFRAERPGVKPAGEFTLSGRIADGRLNYTPGVFAADGKTPLWPLLHDIQGTIAFNRARLEINANSGKTGGATVSNVKAVIPDLLSDHPLLDIDGQAEAALQDFIAYVNTSPVAEWIGHFTEDSKASGKAKLALKLQLPLNDVEKATVQGALQFLGNDIGLFNGLPTLSATSGKLEFSERGLSLPSIKAGFLGGATTITGSTLRDGSIVIKSAGNLTADGLRKAYAAPAMQRIGQRISGGTRYAAQIRVKAGGQTDVTVESSLQGIGLDLPVPLKKAARDTLPFKLELTSKGDATADSLRDEIRLSAGTAIAAWYEREKPRANHASWRVLRGGIGINVPAPQPDSGVIVNVSLPSLNIDAWSQLVSSILDGGKAPLPAGVAGNGASAAATLDLSPYLEPEVLAARATELIVAGKKLDNVVVGASHLPGAWQANIDSDQASGYVTWHESPSGRGLGKVTARLASLVVPKSAASDVSELLEGKQETSSIPALDITAENFELFGKRFGQLELQANNMRPSGGMREWRINKLAIANPDGELQAKGKWLSRDGVSQSSLDYTLDIVDAGKLLDRFGFSNVLRGGKGKMQGELRWKGLPFALDIPSLDGQLSLDVGAGQFLKVDPSAAKLLGVLSLQSLPRRLALDFRDVFSEGFAFDGIVGSAAIAHGVATTDNFKMRGVSATVLMGGTADIAKETTNLHVAIIPDINAGAASLVYGLAVNPVIGLGTFLAQLFLRDPLMKAFTFEYQITGPWKDPVVTKLGRKSDAAAGQSGAAGARANSETVN</sequence>
<feature type="transmembrane region" description="Helical" evidence="1">
    <location>
        <begin position="43"/>
        <end position="62"/>
    </location>
</feature>
<organism evidence="3 4">
    <name type="scientific">Noviherbaspirillum sedimenti</name>
    <dbReference type="NCBI Taxonomy" id="2320865"/>
    <lineage>
        <taxon>Bacteria</taxon>
        <taxon>Pseudomonadati</taxon>
        <taxon>Pseudomonadota</taxon>
        <taxon>Betaproteobacteria</taxon>
        <taxon>Burkholderiales</taxon>
        <taxon>Oxalobacteraceae</taxon>
        <taxon>Noviherbaspirillum</taxon>
    </lineage>
</organism>
<reference evidence="4" key="1">
    <citation type="submission" date="2018-09" db="EMBL/GenBank/DDBJ databases">
        <authorList>
            <person name="Zhu H."/>
        </authorList>
    </citation>
    <scope>NUCLEOTIDE SEQUENCE [LARGE SCALE GENOMIC DNA]</scope>
    <source>
        <strain evidence="4">K1S02-23</strain>
    </source>
</reference>
<evidence type="ECO:0000313" key="3">
    <source>
        <dbReference type="EMBL" id="RJG01766.1"/>
    </source>
</evidence>
<keyword evidence="1" id="KW-1133">Transmembrane helix</keyword>
<dbReference type="NCBIfam" id="TIGR02099">
    <property type="entry name" value="YhdP family protein"/>
    <property type="match status" value="1"/>
</dbReference>
<dbReference type="InterPro" id="IPR025263">
    <property type="entry name" value="YhdP_central"/>
</dbReference>